<sequence>MKGKLLEIRMSLLNPNRISSDIILSKYFNQPNVTLGSGTLFSNYNDDLNKINKHVTLKIDVSHTNHSHIIGRYGWNIKTIMMITQCRIHFPDSNRNSSIIKSNQVSISGQLENVEKARRIIRDILPITFTFEIPYLNNENLRINQNSPVIQQIQNVYDVEIIFRNHYTLTPYSKTTVSVKGLTINAKKTKSVVHMLIKKYFTQNMDSIPVNMYMSMDTKYSSMLNSQSSSENLIKLIYETTGANINFISSTTSVKNSYLSPSSSSVSQTILLHNQFNSIDYFSNFSNINQHLTLNKLNLNNHLFNQYINRKLNHIHIYGNVDNVFLARQLITNLLPVVLIFDVDILQGEWLENFNLTNLCKYYEVNLTIRNKPKDLVKSVVIKTREKNIRSLYIMWELIQELLSQFTKNTICKINNSSCLNSSIHNIQMQRLWPDDLRLNEESTKILSSTNKGKLHGDKEDNKLDREEIVLKYKTSFSTSTSSSPPQSFSLFHHDPSVKVNLLNRDNHLHLMGYESNTEFLPSFEHNGVWNKYGNFEENIDFYAHKKTVRQLMDRHSDRIGRKICLSSNGVCRGFKLRY</sequence>
<accession>A0A094ZMQ7</accession>
<proteinExistence type="predicted"/>
<evidence type="ECO:0000313" key="4">
    <source>
        <dbReference type="EMBL" id="KGB35347.1"/>
    </source>
</evidence>
<dbReference type="Gene3D" id="3.30.310.270">
    <property type="match status" value="2"/>
</dbReference>
<dbReference type="InterPro" id="IPR036612">
    <property type="entry name" value="KH_dom_type_1_sf"/>
</dbReference>
<protein>
    <submittedName>
        <fullName evidence="4">Protein bicaudal C 1</fullName>
    </submittedName>
</protein>
<gene>
    <name evidence="4" type="ORF">MS3_03590</name>
</gene>
<name>A0A094ZMQ7_SCHHA</name>
<evidence type="ECO:0000259" key="3">
    <source>
        <dbReference type="SMART" id="SM00322"/>
    </source>
</evidence>
<dbReference type="InterPro" id="IPR004087">
    <property type="entry name" value="KH_dom"/>
</dbReference>
<dbReference type="GO" id="GO:0003723">
    <property type="term" value="F:RNA binding"/>
    <property type="evidence" value="ECO:0007669"/>
    <property type="project" value="UniProtKB-UniRule"/>
</dbReference>
<dbReference type="InterPro" id="IPR004088">
    <property type="entry name" value="KH_dom_type_1"/>
</dbReference>
<dbReference type="PANTHER" id="PTHR10627:SF69">
    <property type="entry name" value="PROTEIN BICAUDAL C"/>
    <property type="match status" value="1"/>
</dbReference>
<organism evidence="4">
    <name type="scientific">Schistosoma haematobium</name>
    <name type="common">Blood fluke</name>
    <dbReference type="NCBI Taxonomy" id="6185"/>
    <lineage>
        <taxon>Eukaryota</taxon>
        <taxon>Metazoa</taxon>
        <taxon>Spiralia</taxon>
        <taxon>Lophotrochozoa</taxon>
        <taxon>Platyhelminthes</taxon>
        <taxon>Trematoda</taxon>
        <taxon>Digenea</taxon>
        <taxon>Strigeidida</taxon>
        <taxon>Schistosomatoidea</taxon>
        <taxon>Schistosomatidae</taxon>
        <taxon>Schistosoma</taxon>
    </lineage>
</organism>
<dbReference type="SMART" id="SM00322">
    <property type="entry name" value="KH"/>
    <property type="match status" value="2"/>
</dbReference>
<feature type="domain" description="K Homology" evidence="3">
    <location>
        <begin position="53"/>
        <end position="126"/>
    </location>
</feature>
<dbReference type="PROSITE" id="PS50084">
    <property type="entry name" value="KH_TYPE_1"/>
    <property type="match status" value="1"/>
</dbReference>
<dbReference type="CDD" id="cd22421">
    <property type="entry name" value="KH-I_BICC1_rpt2"/>
    <property type="match status" value="1"/>
</dbReference>
<keyword evidence="2" id="KW-0694">RNA-binding</keyword>
<dbReference type="Pfam" id="PF00013">
    <property type="entry name" value="KH_1"/>
    <property type="match status" value="1"/>
</dbReference>
<dbReference type="InterPro" id="IPR054727">
    <property type="entry name" value="BICC1_KH"/>
</dbReference>
<dbReference type="GO" id="GO:0005737">
    <property type="term" value="C:cytoplasm"/>
    <property type="evidence" value="ECO:0007669"/>
    <property type="project" value="TreeGrafter"/>
</dbReference>
<dbReference type="STRING" id="6185.A0A094ZMQ7"/>
<dbReference type="SUPFAM" id="SSF54791">
    <property type="entry name" value="Eukaryotic type KH-domain (KH-domain type I)"/>
    <property type="match status" value="1"/>
</dbReference>
<dbReference type="Pfam" id="PF22985">
    <property type="entry name" value="KH_BICC1"/>
    <property type="match status" value="2"/>
</dbReference>
<feature type="domain" description="K Homology" evidence="3">
    <location>
        <begin position="208"/>
        <end position="336"/>
    </location>
</feature>
<dbReference type="PANTHER" id="PTHR10627">
    <property type="entry name" value="SCP160"/>
    <property type="match status" value="1"/>
</dbReference>
<evidence type="ECO:0000256" key="1">
    <source>
        <dbReference type="ARBA" id="ARBA00022737"/>
    </source>
</evidence>
<dbReference type="EMBL" id="KL250677">
    <property type="protein sequence ID" value="KGB35347.1"/>
    <property type="molecule type" value="Genomic_DNA"/>
</dbReference>
<dbReference type="InterPro" id="IPR047554">
    <property type="entry name" value="BICC1_KH-I_rpt2"/>
</dbReference>
<dbReference type="AlphaFoldDB" id="A0A094ZMQ7"/>
<reference evidence="4" key="1">
    <citation type="journal article" date="2012" name="Nat. Genet.">
        <title>Whole-genome sequence of Schistosoma haematobium.</title>
        <authorList>
            <person name="Young N.D."/>
            <person name="Jex A.R."/>
            <person name="Li B."/>
            <person name="Liu S."/>
            <person name="Yang L."/>
            <person name="Xiong Z."/>
            <person name="Li Y."/>
            <person name="Cantacessi C."/>
            <person name="Hall R.S."/>
            <person name="Xu X."/>
            <person name="Chen F."/>
            <person name="Wu X."/>
            <person name="Zerlotini A."/>
            <person name="Oliveira G."/>
            <person name="Hofmann A."/>
            <person name="Zhang G."/>
            <person name="Fang X."/>
            <person name="Kang Y."/>
            <person name="Campbell B.E."/>
            <person name="Loukas A."/>
            <person name="Ranganathan S."/>
            <person name="Rollinson D."/>
            <person name="Rinaldi G."/>
            <person name="Brindley P.J."/>
            <person name="Yang H."/>
            <person name="Wang J."/>
            <person name="Wang J."/>
            <person name="Gasser R.B."/>
        </authorList>
    </citation>
    <scope>NUCLEOTIDE SEQUENCE [LARGE SCALE GENOMIC DNA]</scope>
</reference>
<evidence type="ECO:0000256" key="2">
    <source>
        <dbReference type="PROSITE-ProRule" id="PRU00117"/>
    </source>
</evidence>
<keyword evidence="1" id="KW-0677">Repeat</keyword>